<proteinExistence type="predicted"/>
<name>A0A371HFG7_MUCPR</name>
<gene>
    <name evidence="1" type="ORF">CR513_15131</name>
</gene>
<dbReference type="EMBL" id="QJKJ01002749">
    <property type="protein sequence ID" value="RDY01523.1"/>
    <property type="molecule type" value="Genomic_DNA"/>
</dbReference>
<evidence type="ECO:0000313" key="1">
    <source>
        <dbReference type="EMBL" id="RDY01523.1"/>
    </source>
</evidence>
<dbReference type="Proteomes" id="UP000257109">
    <property type="component" value="Unassembled WGS sequence"/>
</dbReference>
<protein>
    <submittedName>
        <fullName evidence="1">Uncharacterized protein</fullName>
    </submittedName>
</protein>
<sequence>MAFLDQLPQGMSCKDIVKLVFVNSPIKVVWQSVVRQCLLSSISFLCRIDGEIQLSCIEDRVQCRADNTYQGRNANSRAYGASLVYIDDGRRGMGRPPRP</sequence>
<accession>A0A371HFG7</accession>
<feature type="non-terminal residue" evidence="1">
    <location>
        <position position="1"/>
    </location>
</feature>
<keyword evidence="2" id="KW-1185">Reference proteome</keyword>
<reference evidence="1" key="1">
    <citation type="submission" date="2018-05" db="EMBL/GenBank/DDBJ databases">
        <title>Draft genome of Mucuna pruriens seed.</title>
        <authorList>
            <person name="Nnadi N.E."/>
            <person name="Vos R."/>
            <person name="Hasami M.H."/>
            <person name="Devisetty U.K."/>
            <person name="Aguiy J.C."/>
        </authorList>
    </citation>
    <scope>NUCLEOTIDE SEQUENCE [LARGE SCALE GENOMIC DNA]</scope>
    <source>
        <strain evidence="1">JCA_2017</strain>
    </source>
</reference>
<evidence type="ECO:0000313" key="2">
    <source>
        <dbReference type="Proteomes" id="UP000257109"/>
    </source>
</evidence>
<organism evidence="1 2">
    <name type="scientific">Mucuna pruriens</name>
    <name type="common">Velvet bean</name>
    <name type="synonym">Dolichos pruriens</name>
    <dbReference type="NCBI Taxonomy" id="157652"/>
    <lineage>
        <taxon>Eukaryota</taxon>
        <taxon>Viridiplantae</taxon>
        <taxon>Streptophyta</taxon>
        <taxon>Embryophyta</taxon>
        <taxon>Tracheophyta</taxon>
        <taxon>Spermatophyta</taxon>
        <taxon>Magnoliopsida</taxon>
        <taxon>eudicotyledons</taxon>
        <taxon>Gunneridae</taxon>
        <taxon>Pentapetalae</taxon>
        <taxon>rosids</taxon>
        <taxon>fabids</taxon>
        <taxon>Fabales</taxon>
        <taxon>Fabaceae</taxon>
        <taxon>Papilionoideae</taxon>
        <taxon>50 kb inversion clade</taxon>
        <taxon>NPAAA clade</taxon>
        <taxon>indigoferoid/millettioid clade</taxon>
        <taxon>Phaseoleae</taxon>
        <taxon>Mucuna</taxon>
    </lineage>
</organism>
<dbReference type="AlphaFoldDB" id="A0A371HFG7"/>
<comment type="caution">
    <text evidence="1">The sequence shown here is derived from an EMBL/GenBank/DDBJ whole genome shotgun (WGS) entry which is preliminary data.</text>
</comment>